<dbReference type="InterPro" id="IPR029039">
    <property type="entry name" value="Flavoprotein-like_sf"/>
</dbReference>
<gene>
    <name evidence="2" type="ORF">FC82_GL003062</name>
</gene>
<feature type="domain" description="NADPH-dependent FMN reductase-like" evidence="1">
    <location>
        <begin position="5"/>
        <end position="149"/>
    </location>
</feature>
<dbReference type="GO" id="GO:0016491">
    <property type="term" value="F:oxidoreductase activity"/>
    <property type="evidence" value="ECO:0007669"/>
    <property type="project" value="InterPro"/>
</dbReference>
<dbReference type="EMBL" id="AYYR01000009">
    <property type="protein sequence ID" value="KRM77691.1"/>
    <property type="molecule type" value="Genomic_DNA"/>
</dbReference>
<protein>
    <submittedName>
        <fullName evidence="2">Fumarate reductase, flavoprotein subunit</fullName>
    </submittedName>
</protein>
<reference evidence="2 3" key="1">
    <citation type="journal article" date="2015" name="Genome Announc.">
        <title>Expanding the biotechnology potential of lactobacilli through comparative genomics of 213 strains and associated genera.</title>
        <authorList>
            <person name="Sun Z."/>
            <person name="Harris H.M."/>
            <person name="McCann A."/>
            <person name="Guo C."/>
            <person name="Argimon S."/>
            <person name="Zhang W."/>
            <person name="Yang X."/>
            <person name="Jeffery I.B."/>
            <person name="Cooney J.C."/>
            <person name="Kagawa T.F."/>
            <person name="Liu W."/>
            <person name="Song Y."/>
            <person name="Salvetti E."/>
            <person name="Wrobel A."/>
            <person name="Rasinkangas P."/>
            <person name="Parkhill J."/>
            <person name="Rea M.C."/>
            <person name="O'Sullivan O."/>
            <person name="Ritari J."/>
            <person name="Douillard F.P."/>
            <person name="Paul Ross R."/>
            <person name="Yang R."/>
            <person name="Briner A.E."/>
            <person name="Felis G.E."/>
            <person name="de Vos W.M."/>
            <person name="Barrangou R."/>
            <person name="Klaenhammer T.R."/>
            <person name="Caufield P.W."/>
            <person name="Cui Y."/>
            <person name="Zhang H."/>
            <person name="O'Toole P.W."/>
        </authorList>
    </citation>
    <scope>NUCLEOTIDE SEQUENCE [LARGE SCALE GENOMIC DNA]</scope>
    <source>
        <strain evidence="2 3">DSM 20515</strain>
    </source>
</reference>
<dbReference type="Gene3D" id="3.40.50.360">
    <property type="match status" value="1"/>
</dbReference>
<organism evidence="2 3">
    <name type="scientific">Secundilactobacillus collinoides DSM 20515 = JCM 1123</name>
    <dbReference type="NCBI Taxonomy" id="1423733"/>
    <lineage>
        <taxon>Bacteria</taxon>
        <taxon>Bacillati</taxon>
        <taxon>Bacillota</taxon>
        <taxon>Bacilli</taxon>
        <taxon>Lactobacillales</taxon>
        <taxon>Lactobacillaceae</taxon>
        <taxon>Secundilactobacillus</taxon>
    </lineage>
</organism>
<dbReference type="RefSeq" id="WP_056996043.1">
    <property type="nucleotide sequence ID" value="NZ_AYYR01000009.1"/>
</dbReference>
<dbReference type="AlphaFoldDB" id="A0A0R2BNL0"/>
<evidence type="ECO:0000259" key="1">
    <source>
        <dbReference type="Pfam" id="PF03358"/>
    </source>
</evidence>
<accession>A0A0R2BNL0</accession>
<dbReference type="PATRIC" id="fig|1423733.4.peg.3186"/>
<dbReference type="PANTHER" id="PTHR30543">
    <property type="entry name" value="CHROMATE REDUCTASE"/>
    <property type="match status" value="1"/>
</dbReference>
<dbReference type="STRING" id="33960.TY91_11210"/>
<comment type="caution">
    <text evidence="2">The sequence shown here is derived from an EMBL/GenBank/DDBJ whole genome shotgun (WGS) entry which is preliminary data.</text>
</comment>
<dbReference type="SUPFAM" id="SSF52218">
    <property type="entry name" value="Flavoproteins"/>
    <property type="match status" value="1"/>
</dbReference>
<dbReference type="GO" id="GO:0005829">
    <property type="term" value="C:cytosol"/>
    <property type="evidence" value="ECO:0007669"/>
    <property type="project" value="TreeGrafter"/>
</dbReference>
<proteinExistence type="predicted"/>
<dbReference type="InterPro" id="IPR050712">
    <property type="entry name" value="NAD(P)H-dep_reductase"/>
</dbReference>
<dbReference type="GO" id="GO:0010181">
    <property type="term" value="F:FMN binding"/>
    <property type="evidence" value="ECO:0007669"/>
    <property type="project" value="TreeGrafter"/>
</dbReference>
<dbReference type="InterPro" id="IPR005025">
    <property type="entry name" value="FMN_Rdtase-like_dom"/>
</dbReference>
<dbReference type="Pfam" id="PF03358">
    <property type="entry name" value="FMN_red"/>
    <property type="match status" value="1"/>
</dbReference>
<evidence type="ECO:0000313" key="2">
    <source>
        <dbReference type="EMBL" id="KRM77691.1"/>
    </source>
</evidence>
<name>A0A0R2BNL0_SECCO</name>
<evidence type="ECO:0000313" key="3">
    <source>
        <dbReference type="Proteomes" id="UP000051845"/>
    </source>
</evidence>
<sequence>MSNLNLVGIVGNNAPFSYNRVLLQFMKQQFTDQFNLEICEIDDIPLFNERDLASVPKSVATLSQKIKNADGVIIATPEYDHAIPAALKSAIEWFSVYEHALTTKPVMVVGASLGVQGTARAQDNLRQILNSPGVNGFVMPGFEFLLNSAKTKFNDQGELTDAGTAKFLGECVDHFVSFVVDNKKTVAIA</sequence>
<dbReference type="Proteomes" id="UP000051845">
    <property type="component" value="Unassembled WGS sequence"/>
</dbReference>
<dbReference type="PANTHER" id="PTHR30543:SF21">
    <property type="entry name" value="NAD(P)H-DEPENDENT FMN REDUCTASE LOT6"/>
    <property type="match status" value="1"/>
</dbReference>